<evidence type="ECO:0000313" key="4">
    <source>
        <dbReference type="WormBase" id="ZC15.5"/>
    </source>
</evidence>
<dbReference type="Bgee" id="WBGene00013833">
    <property type="expression patterns" value="Expressed in pharyngeal muscle cell (C elegans) and 3 other cell types or tissues"/>
</dbReference>
<protein>
    <submittedName>
        <fullName evidence="2">Uncharacterized protein</fullName>
    </submittedName>
</protein>
<dbReference type="RefSeq" id="NP_507914.3">
    <property type="nucleotide sequence ID" value="NM_075513.3"/>
</dbReference>
<dbReference type="EMBL" id="BX284605">
    <property type="protein sequence ID" value="CAB07712.3"/>
    <property type="molecule type" value="Genomic_DNA"/>
</dbReference>
<dbReference type="PaxDb" id="6239-ZC15.5"/>
<dbReference type="OrthoDB" id="5866055at2759"/>
<keyword evidence="3" id="KW-1185">Reference proteome</keyword>
<dbReference type="InParanoid" id="O18268"/>
<sequence>MNGKLILRLFLYLIFRFLHLLLLLESDIYALLLRLFDKKNQEDEVEIFNIFGRYRFDNTDVTRESDFLSFHEKSTIFEEICEEGWFIYNITERYVYFVKISPIEEDNFESTISIEKCSKLGIFLHQNAEKLARCQVDTFQRITRDLPPFRNKVLIFHSAPSCGGTTVGKLLQACDNSKLSLLVLGGLFFLQIIE</sequence>
<dbReference type="HOGENOM" id="CLU_1403609_0_0_1"/>
<evidence type="ECO:0000256" key="1">
    <source>
        <dbReference type="SAM" id="Phobius"/>
    </source>
</evidence>
<keyword evidence="1" id="KW-0472">Membrane</keyword>
<keyword evidence="1" id="KW-1133">Transmembrane helix</keyword>
<dbReference type="PeptideAtlas" id="O18268"/>
<organism evidence="2 3">
    <name type="scientific">Caenorhabditis elegans</name>
    <dbReference type="NCBI Taxonomy" id="6239"/>
    <lineage>
        <taxon>Eukaryota</taxon>
        <taxon>Metazoa</taxon>
        <taxon>Ecdysozoa</taxon>
        <taxon>Nematoda</taxon>
        <taxon>Chromadorea</taxon>
        <taxon>Rhabditida</taxon>
        <taxon>Rhabditina</taxon>
        <taxon>Rhabditomorpha</taxon>
        <taxon>Rhabditoidea</taxon>
        <taxon>Rhabditidae</taxon>
        <taxon>Peloderinae</taxon>
        <taxon>Caenorhabditis</taxon>
    </lineage>
</organism>
<dbReference type="KEGG" id="cel:CELE_ZC15.5"/>
<accession>O18268</accession>
<keyword evidence="1" id="KW-0812">Transmembrane</keyword>
<evidence type="ECO:0000313" key="3">
    <source>
        <dbReference type="Proteomes" id="UP000001940"/>
    </source>
</evidence>
<gene>
    <name evidence="2" type="ORF">CELE_ZC15.5</name>
    <name evidence="2 4" type="ORF">ZC15.5</name>
</gene>
<reference evidence="2 3" key="1">
    <citation type="journal article" date="1998" name="Science">
        <title>Genome sequence of the nematode C. elegans: a platform for investigating biology.</title>
        <authorList>
            <consortium name="The C. elegans sequencing consortium"/>
            <person name="Sulson J.E."/>
            <person name="Waterston R."/>
        </authorList>
    </citation>
    <scope>NUCLEOTIDE SEQUENCE [LARGE SCALE GENOMIC DNA]</scope>
    <source>
        <strain evidence="2 3">Bristol N2</strain>
    </source>
</reference>
<dbReference type="WormBase" id="ZC15.5">
    <property type="protein sequence ID" value="CE45178"/>
    <property type="gene ID" value="WBGene00013833"/>
</dbReference>
<dbReference type="AlphaFoldDB" id="O18268"/>
<evidence type="ECO:0000313" key="2">
    <source>
        <dbReference type="EMBL" id="CAB07712.3"/>
    </source>
</evidence>
<proteinExistence type="predicted"/>
<dbReference type="eggNOG" id="KOG4297">
    <property type="taxonomic scope" value="Eukaryota"/>
</dbReference>
<name>O18268_CAEEL</name>
<dbReference type="UCSC" id="ZC15.5">
    <property type="organism name" value="c. elegans"/>
</dbReference>
<feature type="transmembrane region" description="Helical" evidence="1">
    <location>
        <begin position="6"/>
        <end position="24"/>
    </location>
</feature>
<dbReference type="AGR" id="WB:WBGene00013833"/>
<dbReference type="GeneID" id="191052"/>
<dbReference type="Proteomes" id="UP000001940">
    <property type="component" value="Chromosome V"/>
</dbReference>
<dbReference type="CTD" id="191052"/>